<dbReference type="EMBL" id="CACVAU010000026">
    <property type="protein sequence ID" value="CAA6807591.1"/>
    <property type="molecule type" value="Genomic_DNA"/>
</dbReference>
<evidence type="ECO:0000256" key="3">
    <source>
        <dbReference type="ARBA" id="ARBA00012737"/>
    </source>
</evidence>
<dbReference type="CDD" id="cd01991">
    <property type="entry name" value="Asn_synthase_B_C"/>
    <property type="match status" value="1"/>
</dbReference>
<dbReference type="InterPro" id="IPR051786">
    <property type="entry name" value="ASN_synthetase/amidase"/>
</dbReference>
<proteinExistence type="inferred from homology"/>
<dbReference type="GO" id="GO:0005829">
    <property type="term" value="C:cytosol"/>
    <property type="evidence" value="ECO:0007669"/>
    <property type="project" value="TreeGrafter"/>
</dbReference>
<dbReference type="InterPro" id="IPR006426">
    <property type="entry name" value="Asn_synth_AEB"/>
</dbReference>
<dbReference type="Pfam" id="PF13537">
    <property type="entry name" value="GATase_7"/>
    <property type="match status" value="1"/>
</dbReference>
<evidence type="ECO:0000256" key="8">
    <source>
        <dbReference type="PIRSR" id="PIRSR001589-1"/>
    </source>
</evidence>
<dbReference type="GO" id="GO:0006529">
    <property type="term" value="P:asparagine biosynthetic process"/>
    <property type="evidence" value="ECO:0007669"/>
    <property type="project" value="UniProtKB-KW"/>
</dbReference>
<evidence type="ECO:0000256" key="4">
    <source>
        <dbReference type="ARBA" id="ARBA00022741"/>
    </source>
</evidence>
<dbReference type="PIRSF" id="PIRSF001589">
    <property type="entry name" value="Asn_synthetase_glu-h"/>
    <property type="match status" value="1"/>
</dbReference>
<feature type="binding site" evidence="9">
    <location>
        <begin position="358"/>
        <end position="359"/>
    </location>
    <ligand>
        <name>ATP</name>
        <dbReference type="ChEBI" id="CHEBI:30616"/>
    </ligand>
</feature>
<keyword evidence="8" id="KW-0061">Asparagine biosynthesis</keyword>
<evidence type="ECO:0000313" key="11">
    <source>
        <dbReference type="EMBL" id="CAA6807591.1"/>
    </source>
</evidence>
<keyword evidence="11" id="KW-0436">Ligase</keyword>
<evidence type="ECO:0000256" key="1">
    <source>
        <dbReference type="ARBA" id="ARBA00005187"/>
    </source>
</evidence>
<dbReference type="EC" id="6.3.5.4" evidence="3"/>
<feature type="active site" description="For GATase activity" evidence="8">
    <location>
        <position position="2"/>
    </location>
</feature>
<evidence type="ECO:0000259" key="10">
    <source>
        <dbReference type="PROSITE" id="PS51278"/>
    </source>
</evidence>
<dbReference type="PROSITE" id="PS51278">
    <property type="entry name" value="GATASE_TYPE_2"/>
    <property type="match status" value="1"/>
</dbReference>
<reference evidence="11" key="1">
    <citation type="submission" date="2020-01" db="EMBL/GenBank/DDBJ databases">
        <authorList>
            <person name="Meier V. D."/>
            <person name="Meier V D."/>
        </authorList>
    </citation>
    <scope>NUCLEOTIDE SEQUENCE</scope>
    <source>
        <strain evidence="11">HLG_WM_MAG_05</strain>
    </source>
</reference>
<dbReference type="Gene3D" id="3.60.20.10">
    <property type="entry name" value="Glutamine Phosphoribosylpyrophosphate, subunit 1, domain 1"/>
    <property type="match status" value="1"/>
</dbReference>
<dbReference type="InterPro" id="IPR033738">
    <property type="entry name" value="AsnB_N"/>
</dbReference>
<evidence type="ECO:0000256" key="6">
    <source>
        <dbReference type="ARBA" id="ARBA00022962"/>
    </source>
</evidence>
<dbReference type="CDD" id="cd00712">
    <property type="entry name" value="AsnB"/>
    <property type="match status" value="1"/>
</dbReference>
<dbReference type="InterPro" id="IPR029055">
    <property type="entry name" value="Ntn_hydrolases_N"/>
</dbReference>
<dbReference type="AlphaFoldDB" id="A0A6S6SN09"/>
<organism evidence="11">
    <name type="scientific">uncultured Sulfurovum sp</name>
    <dbReference type="NCBI Taxonomy" id="269237"/>
    <lineage>
        <taxon>Bacteria</taxon>
        <taxon>Pseudomonadati</taxon>
        <taxon>Campylobacterota</taxon>
        <taxon>Epsilonproteobacteria</taxon>
        <taxon>Campylobacterales</taxon>
        <taxon>Sulfurovaceae</taxon>
        <taxon>Sulfurovum</taxon>
        <taxon>environmental samples</taxon>
    </lineage>
</organism>
<evidence type="ECO:0000256" key="9">
    <source>
        <dbReference type="PIRSR" id="PIRSR001589-2"/>
    </source>
</evidence>
<keyword evidence="8" id="KW-0028">Amino-acid biosynthesis</keyword>
<dbReference type="Pfam" id="PF00733">
    <property type="entry name" value="Asn_synthase"/>
    <property type="match status" value="1"/>
</dbReference>
<feature type="binding site" evidence="9">
    <location>
        <position position="99"/>
    </location>
    <ligand>
        <name>L-glutamine</name>
        <dbReference type="ChEBI" id="CHEBI:58359"/>
    </ligand>
</feature>
<dbReference type="NCBIfam" id="TIGR01536">
    <property type="entry name" value="asn_synth_AEB"/>
    <property type="match status" value="1"/>
</dbReference>
<accession>A0A6S6SN09</accession>
<keyword evidence="4 9" id="KW-0547">Nucleotide-binding</keyword>
<evidence type="ECO:0000256" key="7">
    <source>
        <dbReference type="ARBA" id="ARBA00048741"/>
    </source>
</evidence>
<evidence type="ECO:0000256" key="2">
    <source>
        <dbReference type="ARBA" id="ARBA00005752"/>
    </source>
</evidence>
<keyword evidence="5 9" id="KW-0067">ATP-binding</keyword>
<dbReference type="PANTHER" id="PTHR43284">
    <property type="entry name" value="ASPARAGINE SYNTHETASE (GLUTAMINE-HYDROLYZING)"/>
    <property type="match status" value="1"/>
</dbReference>
<dbReference type="GO" id="GO:0004066">
    <property type="term" value="F:asparagine synthase (glutamine-hydrolyzing) activity"/>
    <property type="evidence" value="ECO:0007669"/>
    <property type="project" value="UniProtKB-EC"/>
</dbReference>
<dbReference type="InterPro" id="IPR017932">
    <property type="entry name" value="GATase_2_dom"/>
</dbReference>
<comment type="catalytic activity">
    <reaction evidence="7">
        <text>L-aspartate + L-glutamine + ATP + H2O = L-asparagine + L-glutamate + AMP + diphosphate + H(+)</text>
        <dbReference type="Rhea" id="RHEA:12228"/>
        <dbReference type="ChEBI" id="CHEBI:15377"/>
        <dbReference type="ChEBI" id="CHEBI:15378"/>
        <dbReference type="ChEBI" id="CHEBI:29985"/>
        <dbReference type="ChEBI" id="CHEBI:29991"/>
        <dbReference type="ChEBI" id="CHEBI:30616"/>
        <dbReference type="ChEBI" id="CHEBI:33019"/>
        <dbReference type="ChEBI" id="CHEBI:58048"/>
        <dbReference type="ChEBI" id="CHEBI:58359"/>
        <dbReference type="ChEBI" id="CHEBI:456215"/>
        <dbReference type="EC" id="6.3.5.4"/>
    </reaction>
</comment>
<dbReference type="Gene3D" id="3.40.50.620">
    <property type="entry name" value="HUPs"/>
    <property type="match status" value="1"/>
</dbReference>
<dbReference type="InterPro" id="IPR014729">
    <property type="entry name" value="Rossmann-like_a/b/a_fold"/>
</dbReference>
<name>A0A6S6SN09_9BACT</name>
<evidence type="ECO:0000256" key="5">
    <source>
        <dbReference type="ARBA" id="ARBA00022840"/>
    </source>
</evidence>
<dbReference type="InterPro" id="IPR001962">
    <property type="entry name" value="Asn_synthase"/>
</dbReference>
<comment type="pathway">
    <text evidence="1">Amino-acid biosynthesis; L-asparagine biosynthesis; L-asparagine from L-aspartate (L-Gln route): step 1/1.</text>
</comment>
<feature type="domain" description="Glutamine amidotransferase type-2" evidence="10">
    <location>
        <begin position="2"/>
        <end position="212"/>
    </location>
</feature>
<comment type="similarity">
    <text evidence="2">Belongs to the asparagine synthetase family.</text>
</comment>
<protein>
    <recommendedName>
        <fullName evidence="3">asparagine synthase (glutamine-hydrolyzing)</fullName>
        <ecNumber evidence="3">6.3.5.4</ecNumber>
    </recommendedName>
</protein>
<dbReference type="GO" id="GO:0005524">
    <property type="term" value="F:ATP binding"/>
    <property type="evidence" value="ECO:0007669"/>
    <property type="project" value="UniProtKB-KW"/>
</dbReference>
<dbReference type="PANTHER" id="PTHR43284:SF1">
    <property type="entry name" value="ASPARAGINE SYNTHETASE"/>
    <property type="match status" value="1"/>
</dbReference>
<gene>
    <name evidence="11" type="ORF">HELGO_WM13252</name>
</gene>
<sequence length="613" mass="71217">MCGIIGFINHNNKIETLKAELNSAVLSLKHRGPNANKTYINNNIGLGHTRLSIIDLDERSTQPMTADNCTIVFNGEIYNYIELKEQLLAKGINFNTSSDTEVILRAYLYWGKEAFQKLNGIFAFSLYDKESNTLYLVRDPIGVKPLYYYQNKENIFFSSEIRALLSFKKIPKKISKEGLNGYLKYGSFQEPFSPIQNIKALDPGSYMSIQLDSLETTHKPYHTIFDKGATEAIDTKKLLKLYEESIIRQSRSDVKTTIFLSGGIDSTAILALMKANNIDNISTTSIIFDEEEFSEDEYIQKTVDFYKVDHQPIKITENDIINNLDTFFDAMDSPSIDGFNNYMISKKVHEEGYKVAFSGTGGDELFVGYDEFQKVMKHQKHFNTLQKIPKPMRSGLYALLNKMPINKYFESLRLLFEKKEAYFSSRGIFSNSSIEKMVHESAYHTWEENSLIDAQTTGKIQDSTYTKISYFEFNNYLKNTLLKDADQFSMAHALELRVPLLDIELSKYLLSIQDNDKLKEKYPKRLITETLEDILPPDLRFRKKTGFTFPFEKWMKTHLGDELERYFYHENNIFEPKYLKEIHNNYKKGQLNWARFWSIVVLNRWMKEQGVSL</sequence>
<keyword evidence="6 8" id="KW-0315">Glutamine amidotransferase</keyword>
<dbReference type="SUPFAM" id="SSF52402">
    <property type="entry name" value="Adenine nucleotide alpha hydrolases-like"/>
    <property type="match status" value="1"/>
</dbReference>
<dbReference type="SUPFAM" id="SSF56235">
    <property type="entry name" value="N-terminal nucleophile aminohydrolases (Ntn hydrolases)"/>
    <property type="match status" value="1"/>
</dbReference>